<evidence type="ECO:0000259" key="6">
    <source>
        <dbReference type="Pfam" id="PF01266"/>
    </source>
</evidence>
<comment type="cofactor">
    <cofactor evidence="1">
        <name>FAD</name>
        <dbReference type="ChEBI" id="CHEBI:57692"/>
    </cofactor>
</comment>
<dbReference type="InterPro" id="IPR036188">
    <property type="entry name" value="FAD/NAD-bd_sf"/>
</dbReference>
<evidence type="ECO:0000256" key="1">
    <source>
        <dbReference type="ARBA" id="ARBA00001974"/>
    </source>
</evidence>
<sequence length="440" mass="48093">MAPRKPSKDGKIIIIGASPFGLSTALHLAARGYKDITIFDNRSQSDLTDPSKQTIPYAAIHYRSADKTLHHNLSVEAFTAWNAWNKELWGGKTVPLGLSPEHRLFINNGYFYLFEGDSIPDADVARVRALEQKGLGGVQLLTTDLGHVSSANSRMFHIDPFRREERDKANPGVLDTLGGTVLIENAYRFVLHKAQALGIKFVLGPQEGAVEEFAHSQLGNDGVRDVKGLRTRDGKTYDLDLAVWASEDSIPNIPSPLDTRATRPIETTAVVKIPTDGELWDQFSPDNFPSWEHKLRNEQGAVLFGFPRDEAGRLIIGIRATAGSNIARTDAATDRIKAFIAEFLPELKEAGLDVGKLSTSSPGKAFLRTIDRVPGVNNLFLVADASTSGEEFLLLPSIGGHVVEILEGGEPTVKAWRWKSGSSGKPITKSEQGRLLKAKL</sequence>
<keyword evidence="8" id="KW-1185">Reference proteome</keyword>
<reference evidence="7 8" key="1">
    <citation type="journal article" date="2023" name="PLoS ONE">
        <title>Cytospora paraplurivora sp. nov. isolated from orchards with fruit tree decline syndrome in Ontario, Canada.</title>
        <authorList>
            <person name="Ilyukhin E."/>
            <person name="Nguyen H.D.T."/>
            <person name="Castle A.J."/>
            <person name="Ellouze W."/>
        </authorList>
    </citation>
    <scope>NUCLEOTIDE SEQUENCE [LARGE SCALE GENOMIC DNA]</scope>
    <source>
        <strain evidence="7 8">FDS-564</strain>
    </source>
</reference>
<evidence type="ECO:0000256" key="5">
    <source>
        <dbReference type="ARBA" id="ARBA00023002"/>
    </source>
</evidence>
<dbReference type="Pfam" id="PF01266">
    <property type="entry name" value="DAO"/>
    <property type="match status" value="1"/>
</dbReference>
<dbReference type="SUPFAM" id="SSF51905">
    <property type="entry name" value="FAD/NAD(P)-binding domain"/>
    <property type="match status" value="1"/>
</dbReference>
<comment type="caution">
    <text evidence="7">The sequence shown here is derived from an EMBL/GenBank/DDBJ whole genome shotgun (WGS) entry which is preliminary data.</text>
</comment>
<dbReference type="GO" id="GO:0008115">
    <property type="term" value="F:sarcosine oxidase activity"/>
    <property type="evidence" value="ECO:0007669"/>
    <property type="project" value="TreeGrafter"/>
</dbReference>
<dbReference type="PANTHER" id="PTHR10961:SF15">
    <property type="entry name" value="FAD DEPENDENT OXIDOREDUCTASE DOMAIN-CONTAINING PROTEIN"/>
    <property type="match status" value="1"/>
</dbReference>
<dbReference type="AlphaFoldDB" id="A0AAN9YI48"/>
<dbReference type="EMBL" id="JAJSPL020000007">
    <property type="protein sequence ID" value="KAK7745833.1"/>
    <property type="molecule type" value="Genomic_DNA"/>
</dbReference>
<dbReference type="InterPro" id="IPR045170">
    <property type="entry name" value="MTOX"/>
</dbReference>
<dbReference type="PANTHER" id="PTHR10961">
    <property type="entry name" value="PEROXISOMAL SARCOSINE OXIDASE"/>
    <property type="match status" value="1"/>
</dbReference>
<proteinExistence type="inferred from homology"/>
<accession>A0AAN9YI48</accession>
<gene>
    <name evidence="7" type="ORF">SLS53_002550</name>
</gene>
<feature type="domain" description="FAD dependent oxidoreductase" evidence="6">
    <location>
        <begin position="11"/>
        <end position="403"/>
    </location>
</feature>
<comment type="similarity">
    <text evidence="2">Belongs to the MSOX/MTOX family.</text>
</comment>
<organism evidence="7 8">
    <name type="scientific">Cytospora paraplurivora</name>
    <dbReference type="NCBI Taxonomy" id="2898453"/>
    <lineage>
        <taxon>Eukaryota</taxon>
        <taxon>Fungi</taxon>
        <taxon>Dikarya</taxon>
        <taxon>Ascomycota</taxon>
        <taxon>Pezizomycotina</taxon>
        <taxon>Sordariomycetes</taxon>
        <taxon>Sordariomycetidae</taxon>
        <taxon>Diaporthales</taxon>
        <taxon>Cytosporaceae</taxon>
        <taxon>Cytospora</taxon>
    </lineage>
</organism>
<dbReference type="Gene3D" id="3.30.9.10">
    <property type="entry name" value="D-Amino Acid Oxidase, subunit A, domain 2"/>
    <property type="match status" value="1"/>
</dbReference>
<dbReference type="Proteomes" id="UP001320245">
    <property type="component" value="Unassembled WGS sequence"/>
</dbReference>
<dbReference type="GO" id="GO:0050660">
    <property type="term" value="F:flavin adenine dinucleotide binding"/>
    <property type="evidence" value="ECO:0007669"/>
    <property type="project" value="InterPro"/>
</dbReference>
<keyword evidence="3" id="KW-0285">Flavoprotein</keyword>
<dbReference type="Gene3D" id="3.50.50.60">
    <property type="entry name" value="FAD/NAD(P)-binding domain"/>
    <property type="match status" value="1"/>
</dbReference>
<name>A0AAN9YI48_9PEZI</name>
<evidence type="ECO:0000256" key="4">
    <source>
        <dbReference type="ARBA" id="ARBA00022827"/>
    </source>
</evidence>
<evidence type="ECO:0000313" key="8">
    <source>
        <dbReference type="Proteomes" id="UP001320245"/>
    </source>
</evidence>
<evidence type="ECO:0000256" key="2">
    <source>
        <dbReference type="ARBA" id="ARBA00010989"/>
    </source>
</evidence>
<keyword evidence="5" id="KW-0560">Oxidoreductase</keyword>
<keyword evidence="4" id="KW-0274">FAD</keyword>
<evidence type="ECO:0000313" key="7">
    <source>
        <dbReference type="EMBL" id="KAK7745833.1"/>
    </source>
</evidence>
<evidence type="ECO:0000256" key="3">
    <source>
        <dbReference type="ARBA" id="ARBA00022630"/>
    </source>
</evidence>
<dbReference type="InterPro" id="IPR006076">
    <property type="entry name" value="FAD-dep_OxRdtase"/>
</dbReference>
<protein>
    <recommendedName>
        <fullName evidence="6">FAD dependent oxidoreductase domain-containing protein</fullName>
    </recommendedName>
</protein>